<proteinExistence type="predicted"/>
<gene>
    <name evidence="2" type="ORF">B0H15DRAFT_811091</name>
</gene>
<feature type="compositionally biased region" description="Basic residues" evidence="1">
    <location>
        <begin position="134"/>
        <end position="145"/>
    </location>
</feature>
<accession>A0AAD6ULK3</accession>
<feature type="compositionally biased region" description="Basic residues" evidence="1">
    <location>
        <begin position="435"/>
        <end position="444"/>
    </location>
</feature>
<sequence length="541" mass="60412">MHNRRDTLSKSRSFSPSSSPPQICKKRKRQPSECDEAQPMAGTNDGRMKPRRIDPDRLAIRLGPELVGEMDAHIVPGAKMPSFQIRQAFVAKYNVDRRHIYDYFHSRGMRRILARTNLSAHLGLRVAKEDKHLNLSHRLSRKPGAARKPAPPPKALKLALSLKPADSQVPPSDDLTPKTISDVTGPFTLESQRKPVIANPSNSSMRNTAPLRPPPPQQISLLPSFQPRDLSSDSSSSEDGDSFMSSTFDSMDTLTESSSFGEDLELLSLGYPASERLSESFDLELSPLECIEHAAFEINESLPDIPGFTRNVPFPLDDLSSLLSQTERMEFYDLVNDSLPPFQGIEESAGTYKAHMERLSFNRWGPRSHYHYGDAPLSQPPVVQSEPCQISQIITILEKENIDPSAPNPSIQPPNNYRYPQTAGPSSLAHDRSSHRGPISHRREHPATPLQPASINRLMSPIIPSVSDPHQLLHAANPGSNDSQPPERPTPLVWTTPMQSSQPVSFRMRTQEWQKQMSDVFATANYPYSAQGCYHTDFRRG</sequence>
<evidence type="ECO:0000313" key="2">
    <source>
        <dbReference type="EMBL" id="KAJ7103134.1"/>
    </source>
</evidence>
<dbReference type="EMBL" id="JARJCN010000002">
    <property type="protein sequence ID" value="KAJ7103134.1"/>
    <property type="molecule type" value="Genomic_DNA"/>
</dbReference>
<evidence type="ECO:0000313" key="3">
    <source>
        <dbReference type="Proteomes" id="UP001222325"/>
    </source>
</evidence>
<keyword evidence="3" id="KW-1185">Reference proteome</keyword>
<evidence type="ECO:0000256" key="1">
    <source>
        <dbReference type="SAM" id="MobiDB-lite"/>
    </source>
</evidence>
<dbReference type="AlphaFoldDB" id="A0AAD6ULK3"/>
<organism evidence="2 3">
    <name type="scientific">Mycena belliarum</name>
    <dbReference type="NCBI Taxonomy" id="1033014"/>
    <lineage>
        <taxon>Eukaryota</taxon>
        <taxon>Fungi</taxon>
        <taxon>Dikarya</taxon>
        <taxon>Basidiomycota</taxon>
        <taxon>Agaricomycotina</taxon>
        <taxon>Agaricomycetes</taxon>
        <taxon>Agaricomycetidae</taxon>
        <taxon>Agaricales</taxon>
        <taxon>Marasmiineae</taxon>
        <taxon>Mycenaceae</taxon>
        <taxon>Mycena</taxon>
    </lineage>
</organism>
<reference evidence="2" key="1">
    <citation type="submission" date="2023-03" db="EMBL/GenBank/DDBJ databases">
        <title>Massive genome expansion in bonnet fungi (Mycena s.s.) driven by repeated elements and novel gene families across ecological guilds.</title>
        <authorList>
            <consortium name="Lawrence Berkeley National Laboratory"/>
            <person name="Harder C.B."/>
            <person name="Miyauchi S."/>
            <person name="Viragh M."/>
            <person name="Kuo A."/>
            <person name="Thoen E."/>
            <person name="Andreopoulos B."/>
            <person name="Lu D."/>
            <person name="Skrede I."/>
            <person name="Drula E."/>
            <person name="Henrissat B."/>
            <person name="Morin E."/>
            <person name="Kohler A."/>
            <person name="Barry K."/>
            <person name="LaButti K."/>
            <person name="Morin E."/>
            <person name="Salamov A."/>
            <person name="Lipzen A."/>
            <person name="Mereny Z."/>
            <person name="Hegedus B."/>
            <person name="Baldrian P."/>
            <person name="Stursova M."/>
            <person name="Weitz H."/>
            <person name="Taylor A."/>
            <person name="Grigoriev I.V."/>
            <person name="Nagy L.G."/>
            <person name="Martin F."/>
            <person name="Kauserud H."/>
        </authorList>
    </citation>
    <scope>NUCLEOTIDE SEQUENCE</scope>
    <source>
        <strain evidence="2">CBHHK173m</strain>
    </source>
</reference>
<feature type="region of interest" description="Disordered" evidence="1">
    <location>
        <begin position="134"/>
        <end position="153"/>
    </location>
</feature>
<feature type="compositionally biased region" description="Polar residues" evidence="1">
    <location>
        <begin position="413"/>
        <end position="425"/>
    </location>
</feature>
<name>A0AAD6ULK3_9AGAR</name>
<feature type="region of interest" description="Disordered" evidence="1">
    <location>
        <begin position="402"/>
        <end position="451"/>
    </location>
</feature>
<feature type="compositionally biased region" description="Low complexity" evidence="1">
    <location>
        <begin position="10"/>
        <end position="21"/>
    </location>
</feature>
<protein>
    <submittedName>
        <fullName evidence="2">Uncharacterized protein</fullName>
    </submittedName>
</protein>
<feature type="region of interest" description="Disordered" evidence="1">
    <location>
        <begin position="1"/>
        <end position="53"/>
    </location>
</feature>
<dbReference type="Proteomes" id="UP001222325">
    <property type="component" value="Unassembled WGS sequence"/>
</dbReference>
<feature type="compositionally biased region" description="Low complexity" evidence="1">
    <location>
        <begin position="242"/>
        <end position="253"/>
    </location>
</feature>
<comment type="caution">
    <text evidence="2">The sequence shown here is derived from an EMBL/GenBank/DDBJ whole genome shotgun (WGS) entry which is preliminary data.</text>
</comment>
<feature type="compositionally biased region" description="Low complexity" evidence="1">
    <location>
        <begin position="218"/>
        <end position="235"/>
    </location>
</feature>
<feature type="region of interest" description="Disordered" evidence="1">
    <location>
        <begin position="163"/>
        <end position="255"/>
    </location>
</feature>